<keyword evidence="2" id="KW-1185">Reference proteome</keyword>
<protein>
    <submittedName>
        <fullName evidence="1">Uncharacterized protein</fullName>
    </submittedName>
</protein>
<organism evidence="1 2">
    <name type="scientific">Breoghania corrubedonensis</name>
    <dbReference type="NCBI Taxonomy" id="665038"/>
    <lineage>
        <taxon>Bacteria</taxon>
        <taxon>Pseudomonadati</taxon>
        <taxon>Pseudomonadota</taxon>
        <taxon>Alphaproteobacteria</taxon>
        <taxon>Hyphomicrobiales</taxon>
        <taxon>Stappiaceae</taxon>
        <taxon>Breoghania</taxon>
    </lineage>
</organism>
<name>A0A2T5V1N4_9HYPH</name>
<evidence type="ECO:0000313" key="1">
    <source>
        <dbReference type="EMBL" id="PTW57652.1"/>
    </source>
</evidence>
<sequence>MSEAFAVTHVNRFSLYEETAHEFIEIRQPCAADRKMLTQGVQPMAPAFRSTSAISSFSASRSFLRSSVAASLAGVISDSMR</sequence>
<gene>
    <name evidence="1" type="ORF">C8N35_110131</name>
</gene>
<dbReference type="Proteomes" id="UP000244081">
    <property type="component" value="Unassembled WGS sequence"/>
</dbReference>
<comment type="caution">
    <text evidence="1">The sequence shown here is derived from an EMBL/GenBank/DDBJ whole genome shotgun (WGS) entry which is preliminary data.</text>
</comment>
<accession>A0A2T5V1N4</accession>
<dbReference type="AlphaFoldDB" id="A0A2T5V1N4"/>
<proteinExistence type="predicted"/>
<dbReference type="EMBL" id="QAYG01000010">
    <property type="protein sequence ID" value="PTW57652.1"/>
    <property type="molecule type" value="Genomic_DNA"/>
</dbReference>
<reference evidence="1 2" key="1">
    <citation type="submission" date="2018-04" db="EMBL/GenBank/DDBJ databases">
        <title>Genomic Encyclopedia of Archaeal and Bacterial Type Strains, Phase II (KMG-II): from individual species to whole genera.</title>
        <authorList>
            <person name="Goeker M."/>
        </authorList>
    </citation>
    <scope>NUCLEOTIDE SEQUENCE [LARGE SCALE GENOMIC DNA]</scope>
    <source>
        <strain evidence="1 2">DSM 23382</strain>
    </source>
</reference>
<evidence type="ECO:0000313" key="2">
    <source>
        <dbReference type="Proteomes" id="UP000244081"/>
    </source>
</evidence>